<dbReference type="EMBL" id="PQFF01000121">
    <property type="protein sequence ID" value="RHZ80925.1"/>
    <property type="molecule type" value="Genomic_DNA"/>
</dbReference>
<protein>
    <recommendedName>
        <fullName evidence="2">Protein kinase domain-containing protein</fullName>
    </recommendedName>
</protein>
<dbReference type="SUPFAM" id="SSF81901">
    <property type="entry name" value="HCP-like"/>
    <property type="match status" value="2"/>
</dbReference>
<evidence type="ECO:0000313" key="3">
    <source>
        <dbReference type="EMBL" id="RHZ80925.1"/>
    </source>
</evidence>
<dbReference type="PROSITE" id="PS50011">
    <property type="entry name" value="PROTEIN_KINASE_DOM"/>
    <property type="match status" value="1"/>
</dbReference>
<dbReference type="SMART" id="SM00671">
    <property type="entry name" value="SEL1"/>
    <property type="match status" value="6"/>
</dbReference>
<dbReference type="Pfam" id="PF07714">
    <property type="entry name" value="PK_Tyr_Ser-Thr"/>
    <property type="match status" value="1"/>
</dbReference>
<keyword evidence="4" id="KW-1185">Reference proteome</keyword>
<dbReference type="GO" id="GO:0005524">
    <property type="term" value="F:ATP binding"/>
    <property type="evidence" value="ECO:0007669"/>
    <property type="project" value="InterPro"/>
</dbReference>
<name>A0A397IY14_9GLOM</name>
<gene>
    <name evidence="3" type="ORF">Glove_130g35</name>
</gene>
<dbReference type="InterPro" id="IPR000719">
    <property type="entry name" value="Prot_kinase_dom"/>
</dbReference>
<feature type="domain" description="Protein kinase" evidence="2">
    <location>
        <begin position="37"/>
        <end position="293"/>
    </location>
</feature>
<dbReference type="InterPro" id="IPR006597">
    <property type="entry name" value="Sel1-like"/>
</dbReference>
<dbReference type="Pfam" id="PF08238">
    <property type="entry name" value="Sel1"/>
    <property type="match status" value="6"/>
</dbReference>
<reference evidence="3 4" key="1">
    <citation type="submission" date="2018-08" db="EMBL/GenBank/DDBJ databases">
        <title>Genome and evolution of the arbuscular mycorrhizal fungus Diversispora epigaea (formerly Glomus versiforme) and its bacterial endosymbionts.</title>
        <authorList>
            <person name="Sun X."/>
            <person name="Fei Z."/>
            <person name="Harrison M."/>
        </authorList>
    </citation>
    <scope>NUCLEOTIDE SEQUENCE [LARGE SCALE GENOMIC DNA]</scope>
    <source>
        <strain evidence="3 4">IT104</strain>
    </source>
</reference>
<sequence>MFQEKKNEKEREAWMNNLIIEDTLQKENISFYQYSEFENVKLISGNVYKATFKTSQKIVALKCISLNDKFTLDNLINEIKRYRKLEIHDNILKYYGITKQENTDNYMIILEYVNNGSLRQYLKTNFQKLDWNAKLNLAKQIANFLTFLHSNDIIHGKLNSENILIYNGIIKFNVFGLTKTMLESLRFLTNSFGPIQYIDPRYLEFFNTIGKNKNSDIFSLGIILWEISSGNPPFEMDSLSNADLLNDIVKGKREMVTPGTPPKYKEIYTDCWNHNGNSRPDISQVVKNLSEIIISDASFEDETRSQPHNVTEEIISVKLEKLNIQNEEIEVHSDPPFVNKSAEFEVFIRDLFENFIDITKKQFAASQPIMMKNYIKEHKKNSVEVLCEMLIHPSHSCKAANEIIDASSANSSFLMKQHNVNKEIGTIFLASMHLVGIGVEKEVKKALQIYCKLVNEGSFIAAADVANCYLNGFGVEKNEEKAFKLFLKSAEKGIPVAQSSVGWCYNDGIGTRKDAAKGFQWYMKSAFAGNIYAICNVGYCFGNGIGVDRDYQKAFEWILKAAEKRESNAQYYLGNCYKNGDGIIKDQVKAFEWFMKAAESNYTYGQYEVGKCFYEGCGTKKNIVNAIYWINKAIENGNIEANKLLKEIINKINNF</sequence>
<dbReference type="AlphaFoldDB" id="A0A397IY14"/>
<organism evidence="3 4">
    <name type="scientific">Diversispora epigaea</name>
    <dbReference type="NCBI Taxonomy" id="1348612"/>
    <lineage>
        <taxon>Eukaryota</taxon>
        <taxon>Fungi</taxon>
        <taxon>Fungi incertae sedis</taxon>
        <taxon>Mucoromycota</taxon>
        <taxon>Glomeromycotina</taxon>
        <taxon>Glomeromycetes</taxon>
        <taxon>Diversisporales</taxon>
        <taxon>Diversisporaceae</taxon>
        <taxon>Diversispora</taxon>
    </lineage>
</organism>
<dbReference type="Gene3D" id="1.10.510.10">
    <property type="entry name" value="Transferase(Phosphotransferase) domain 1"/>
    <property type="match status" value="1"/>
</dbReference>
<dbReference type="Proteomes" id="UP000266861">
    <property type="component" value="Unassembled WGS sequence"/>
</dbReference>
<dbReference type="SUPFAM" id="SSF56112">
    <property type="entry name" value="Protein kinase-like (PK-like)"/>
    <property type="match status" value="1"/>
</dbReference>
<dbReference type="InterPro" id="IPR011990">
    <property type="entry name" value="TPR-like_helical_dom_sf"/>
</dbReference>
<dbReference type="PANTHER" id="PTHR11102">
    <property type="entry name" value="SEL-1-LIKE PROTEIN"/>
    <property type="match status" value="1"/>
</dbReference>
<evidence type="ECO:0000256" key="1">
    <source>
        <dbReference type="ARBA" id="ARBA00038101"/>
    </source>
</evidence>
<dbReference type="Gene3D" id="1.25.40.10">
    <property type="entry name" value="Tetratricopeptide repeat domain"/>
    <property type="match status" value="1"/>
</dbReference>
<evidence type="ECO:0000313" key="4">
    <source>
        <dbReference type="Proteomes" id="UP000266861"/>
    </source>
</evidence>
<dbReference type="InterPro" id="IPR001245">
    <property type="entry name" value="Ser-Thr/Tyr_kinase_cat_dom"/>
</dbReference>
<accession>A0A397IY14</accession>
<evidence type="ECO:0000259" key="2">
    <source>
        <dbReference type="PROSITE" id="PS50011"/>
    </source>
</evidence>
<dbReference type="OrthoDB" id="2390637at2759"/>
<dbReference type="PANTHER" id="PTHR11102:SF160">
    <property type="entry name" value="ERAD-ASSOCIATED E3 UBIQUITIN-PROTEIN LIGASE COMPONENT HRD3"/>
    <property type="match status" value="1"/>
</dbReference>
<dbReference type="PRINTS" id="PR00109">
    <property type="entry name" value="TYRKINASE"/>
</dbReference>
<dbReference type="InterPro" id="IPR011009">
    <property type="entry name" value="Kinase-like_dom_sf"/>
</dbReference>
<proteinExistence type="inferred from homology"/>
<dbReference type="InterPro" id="IPR050767">
    <property type="entry name" value="Sel1_AlgK"/>
</dbReference>
<dbReference type="GO" id="GO:0004672">
    <property type="term" value="F:protein kinase activity"/>
    <property type="evidence" value="ECO:0007669"/>
    <property type="project" value="InterPro"/>
</dbReference>
<comment type="similarity">
    <text evidence="1">Belongs to the sel-1 family.</text>
</comment>
<dbReference type="STRING" id="1348612.A0A397IY14"/>
<comment type="caution">
    <text evidence="3">The sequence shown here is derived from an EMBL/GenBank/DDBJ whole genome shotgun (WGS) entry which is preliminary data.</text>
</comment>